<dbReference type="STRING" id="880526.GCA_000427365_01027"/>
<dbReference type="EMBL" id="UGVL01000001">
    <property type="protein sequence ID" value="SUE33215.1"/>
    <property type="molecule type" value="Genomic_DNA"/>
</dbReference>
<evidence type="ECO:0000256" key="2">
    <source>
        <dbReference type="ARBA" id="ARBA00022801"/>
    </source>
</evidence>
<dbReference type="RefSeq" id="WP_084135188.1">
    <property type="nucleotide sequence ID" value="NZ_CAUBYG010000015.1"/>
</dbReference>
<comment type="similarity">
    <text evidence="1">Belongs to the 4-hydroxybenzoyl-CoA thioesterase family.</text>
</comment>
<reference evidence="3 4" key="1">
    <citation type="submission" date="2018-06" db="EMBL/GenBank/DDBJ databases">
        <authorList>
            <consortium name="Pathogen Informatics"/>
            <person name="Doyle S."/>
        </authorList>
    </citation>
    <scope>NUCLEOTIDE SEQUENCE [LARGE SCALE GENOMIC DNA]</scope>
    <source>
        <strain evidence="3 4">NCTC11190</strain>
    </source>
</reference>
<proteinExistence type="inferred from homology"/>
<dbReference type="Pfam" id="PF13279">
    <property type="entry name" value="4HBT_2"/>
    <property type="match status" value="1"/>
</dbReference>
<evidence type="ECO:0000313" key="3">
    <source>
        <dbReference type="EMBL" id="SUE33215.1"/>
    </source>
</evidence>
<dbReference type="PANTHER" id="PTHR31793">
    <property type="entry name" value="4-HYDROXYBENZOYL-COA THIOESTERASE FAMILY MEMBER"/>
    <property type="match status" value="1"/>
</dbReference>
<keyword evidence="2 3" id="KW-0378">Hydrolase</keyword>
<dbReference type="CDD" id="cd00586">
    <property type="entry name" value="4HBT"/>
    <property type="match status" value="1"/>
</dbReference>
<accession>A0A379MNT5</accession>
<evidence type="ECO:0000256" key="1">
    <source>
        <dbReference type="ARBA" id="ARBA00005953"/>
    </source>
</evidence>
<dbReference type="InterPro" id="IPR050563">
    <property type="entry name" value="4-hydroxybenzoyl-CoA_TE"/>
</dbReference>
<dbReference type="AlphaFoldDB" id="A0A379MNT5"/>
<protein>
    <submittedName>
        <fullName evidence="3">Acyl-CoA thioester hydrolase, YbgC/YbaW family</fullName>
    </submittedName>
</protein>
<sequence>MLNGNQYYMITTPIQLRFNDIDIQGHMYNGQYQHIFDLGKNEYFERVLGIEHMDGEQTVVTASSTTNFYVPVGMKDSIVIRTSIERVGTKSFTVFQQMVDRNTGTVKADSRTVLVGWNAVAKESFSIPDQWREKIEREEHFTE</sequence>
<dbReference type="PANTHER" id="PTHR31793:SF27">
    <property type="entry name" value="NOVEL THIOESTERASE SUPERFAMILY DOMAIN AND SAPOSIN A-TYPE DOMAIN CONTAINING PROTEIN (0610012H03RIK)"/>
    <property type="match status" value="1"/>
</dbReference>
<gene>
    <name evidence="3" type="ORF">NCTC11190_00417</name>
</gene>
<organism evidence="3 4">
    <name type="scientific">Rikenella microfusus</name>
    <dbReference type="NCBI Taxonomy" id="28139"/>
    <lineage>
        <taxon>Bacteria</taxon>
        <taxon>Pseudomonadati</taxon>
        <taxon>Bacteroidota</taxon>
        <taxon>Bacteroidia</taxon>
        <taxon>Bacteroidales</taxon>
        <taxon>Rikenellaceae</taxon>
        <taxon>Rikenella</taxon>
    </lineage>
</organism>
<dbReference type="SUPFAM" id="SSF54637">
    <property type="entry name" value="Thioesterase/thiol ester dehydrase-isomerase"/>
    <property type="match status" value="1"/>
</dbReference>
<dbReference type="InterPro" id="IPR029069">
    <property type="entry name" value="HotDog_dom_sf"/>
</dbReference>
<dbReference type="OrthoDB" id="9791529at2"/>
<name>A0A379MNT5_9BACT</name>
<dbReference type="GO" id="GO:0047617">
    <property type="term" value="F:fatty acyl-CoA hydrolase activity"/>
    <property type="evidence" value="ECO:0007669"/>
    <property type="project" value="TreeGrafter"/>
</dbReference>
<evidence type="ECO:0000313" key="4">
    <source>
        <dbReference type="Proteomes" id="UP000255233"/>
    </source>
</evidence>
<dbReference type="Proteomes" id="UP000255233">
    <property type="component" value="Unassembled WGS sequence"/>
</dbReference>
<dbReference type="Gene3D" id="3.10.129.10">
    <property type="entry name" value="Hotdog Thioesterase"/>
    <property type="match status" value="1"/>
</dbReference>
<keyword evidence="4" id="KW-1185">Reference proteome</keyword>